<comment type="caution">
    <text evidence="3">The sequence shown here is derived from an EMBL/GenBank/DDBJ whole genome shotgun (WGS) entry which is preliminary data.</text>
</comment>
<dbReference type="InterPro" id="IPR001283">
    <property type="entry name" value="CRISP-related"/>
</dbReference>
<dbReference type="SUPFAM" id="SSF55797">
    <property type="entry name" value="PR-1-like"/>
    <property type="match status" value="1"/>
</dbReference>
<organism evidence="3 4">
    <name type="scientific">Podila minutissima</name>
    <dbReference type="NCBI Taxonomy" id="64525"/>
    <lineage>
        <taxon>Eukaryota</taxon>
        <taxon>Fungi</taxon>
        <taxon>Fungi incertae sedis</taxon>
        <taxon>Mucoromycota</taxon>
        <taxon>Mortierellomycotina</taxon>
        <taxon>Mortierellomycetes</taxon>
        <taxon>Mortierellales</taxon>
        <taxon>Mortierellaceae</taxon>
        <taxon>Podila</taxon>
    </lineage>
</organism>
<dbReference type="AlphaFoldDB" id="A0A9P5SC28"/>
<dbReference type="InterPro" id="IPR014044">
    <property type="entry name" value="CAP_dom"/>
</dbReference>
<dbReference type="InterPro" id="IPR018244">
    <property type="entry name" value="Allrgn_V5/Tpx1_CS"/>
</dbReference>
<proteinExistence type="predicted"/>
<dbReference type="PROSITE" id="PS01009">
    <property type="entry name" value="CRISP_1"/>
    <property type="match status" value="1"/>
</dbReference>
<dbReference type="InterPro" id="IPR035940">
    <property type="entry name" value="CAP_sf"/>
</dbReference>
<feature type="chain" id="PRO_5040105964" description="SCP domain-containing protein" evidence="1">
    <location>
        <begin position="20"/>
        <end position="229"/>
    </location>
</feature>
<protein>
    <recommendedName>
        <fullName evidence="2">SCP domain-containing protein</fullName>
    </recommendedName>
</protein>
<gene>
    <name evidence="3" type="ORF">BG006_011373</name>
</gene>
<dbReference type="EMBL" id="JAAAUY010000972">
    <property type="protein sequence ID" value="KAF9325123.1"/>
    <property type="molecule type" value="Genomic_DNA"/>
</dbReference>
<dbReference type="Proteomes" id="UP000696485">
    <property type="component" value="Unassembled WGS sequence"/>
</dbReference>
<evidence type="ECO:0000313" key="4">
    <source>
        <dbReference type="Proteomes" id="UP000696485"/>
    </source>
</evidence>
<name>A0A9P5SC28_9FUNG</name>
<dbReference type="GO" id="GO:0005576">
    <property type="term" value="C:extracellular region"/>
    <property type="evidence" value="ECO:0007669"/>
    <property type="project" value="InterPro"/>
</dbReference>
<evidence type="ECO:0000259" key="2">
    <source>
        <dbReference type="SMART" id="SM00198"/>
    </source>
</evidence>
<keyword evidence="4" id="KW-1185">Reference proteome</keyword>
<sequence length="229" mass="24969">MVKLTTLLMATVAIVAVSAQGISQEPVSVAISDLENFHISDDLENAGLVEAEAQEVDDIEEPIDIRPFGAHVSLAKRAPAPPKKTATLTKEQKQILDTHNKFRAAHGAAPLTWNSKAATFGNNWIQACQFKHSGGPFGENLAAGYKDYKSAITAWYDEEKQYNYNNPGFSGATGHFTQVVWKGTKSVGCAKKFCPGSNWTIYICNYKSGGNIVGDNGAYFRKNVLPKRK</sequence>
<dbReference type="PANTHER" id="PTHR10334">
    <property type="entry name" value="CYSTEINE-RICH SECRETORY PROTEIN-RELATED"/>
    <property type="match status" value="1"/>
</dbReference>
<dbReference type="SMART" id="SM00198">
    <property type="entry name" value="SCP"/>
    <property type="match status" value="1"/>
</dbReference>
<feature type="signal peptide" evidence="1">
    <location>
        <begin position="1"/>
        <end position="19"/>
    </location>
</feature>
<reference evidence="3" key="1">
    <citation type="journal article" date="2020" name="Fungal Divers.">
        <title>Resolving the Mortierellaceae phylogeny through synthesis of multi-gene phylogenetics and phylogenomics.</title>
        <authorList>
            <person name="Vandepol N."/>
            <person name="Liber J."/>
            <person name="Desiro A."/>
            <person name="Na H."/>
            <person name="Kennedy M."/>
            <person name="Barry K."/>
            <person name="Grigoriev I.V."/>
            <person name="Miller A.N."/>
            <person name="O'Donnell K."/>
            <person name="Stajich J.E."/>
            <person name="Bonito G."/>
        </authorList>
    </citation>
    <scope>NUCLEOTIDE SEQUENCE</scope>
    <source>
        <strain evidence="3">NVP1</strain>
    </source>
</reference>
<evidence type="ECO:0000256" key="1">
    <source>
        <dbReference type="SAM" id="SignalP"/>
    </source>
</evidence>
<evidence type="ECO:0000313" key="3">
    <source>
        <dbReference type="EMBL" id="KAF9325123.1"/>
    </source>
</evidence>
<dbReference type="Pfam" id="PF00188">
    <property type="entry name" value="CAP"/>
    <property type="match status" value="1"/>
</dbReference>
<dbReference type="PRINTS" id="PR00837">
    <property type="entry name" value="V5TPXLIKE"/>
</dbReference>
<feature type="domain" description="SCP" evidence="2">
    <location>
        <begin position="90"/>
        <end position="214"/>
    </location>
</feature>
<dbReference type="Gene3D" id="3.40.33.10">
    <property type="entry name" value="CAP"/>
    <property type="match status" value="1"/>
</dbReference>
<keyword evidence="1" id="KW-0732">Signal</keyword>
<accession>A0A9P5SC28</accession>